<sequence length="359" mass="36880">MRPRHRQSPATAKGGAGAALGGGRGRTPPQSNRPAQPLRRLPSGGAETSRPAEKPAPGPAPSGAALGGQAGLSVVRTEGSAPQAVSLSLARACATPHRRKGPPPGPAPSGAALGSEVRGLRVVRGGGLRTPTRLGCRSGSSPLYPLGQLTPAAAPSLLRTLAPRCGPLAHPCVSSPTAVSPSLLGPLPHSCPPRSPVHPRRSPVQPPRSLLRPLPHSCLPRLPLHPPRSLLRPLAYPCIPLAHSCAPSLTPASPSLTPAPPRSSLHPPCSLLHPPRSPCVSSLILTSPSLTPAPPPSLLSPSSLFTQSRHAPPAFRCTGSSLCRAAHPQLCLAHSRCLPAWSSPPPWGPPDHPACWFRG</sequence>
<name>A0ABM4QC88_EQUPR</name>
<accession>A0ABM4QC88</accession>
<evidence type="ECO:0000313" key="2">
    <source>
        <dbReference type="Proteomes" id="UP001652662"/>
    </source>
</evidence>
<gene>
    <name evidence="3" type="primary">LOC139085147</name>
</gene>
<organism evidence="2 3">
    <name type="scientific">Equus przewalskii</name>
    <name type="common">Przewalski's horse</name>
    <name type="synonym">Equus caballus przewalskii</name>
    <dbReference type="NCBI Taxonomy" id="9798"/>
    <lineage>
        <taxon>Eukaryota</taxon>
        <taxon>Metazoa</taxon>
        <taxon>Chordata</taxon>
        <taxon>Craniata</taxon>
        <taxon>Vertebrata</taxon>
        <taxon>Euteleostomi</taxon>
        <taxon>Mammalia</taxon>
        <taxon>Eutheria</taxon>
        <taxon>Laurasiatheria</taxon>
        <taxon>Perissodactyla</taxon>
        <taxon>Equidae</taxon>
        <taxon>Equus</taxon>
    </lineage>
</organism>
<keyword evidence="2" id="KW-1185">Reference proteome</keyword>
<feature type="region of interest" description="Disordered" evidence="1">
    <location>
        <begin position="1"/>
        <end position="71"/>
    </location>
</feature>
<feature type="compositionally biased region" description="Gly residues" evidence="1">
    <location>
        <begin position="14"/>
        <end position="25"/>
    </location>
</feature>
<protein>
    <submittedName>
        <fullName evidence="3">Uncharacterized protein</fullName>
    </submittedName>
</protein>
<dbReference type="GeneID" id="139085147"/>
<feature type="region of interest" description="Disordered" evidence="1">
    <location>
        <begin position="92"/>
        <end position="116"/>
    </location>
</feature>
<evidence type="ECO:0000313" key="3">
    <source>
        <dbReference type="RefSeq" id="XP_070487044.1"/>
    </source>
</evidence>
<evidence type="ECO:0000256" key="1">
    <source>
        <dbReference type="SAM" id="MobiDB-lite"/>
    </source>
</evidence>
<dbReference type="Proteomes" id="UP001652662">
    <property type="component" value="Chromosome 8"/>
</dbReference>
<reference evidence="3" key="1">
    <citation type="submission" date="2025-08" db="UniProtKB">
        <authorList>
            <consortium name="RefSeq"/>
        </authorList>
    </citation>
    <scope>IDENTIFICATION</scope>
    <source>
        <tissue evidence="3">Blood</tissue>
    </source>
</reference>
<dbReference type="RefSeq" id="XP_070487044.1">
    <property type="nucleotide sequence ID" value="XM_070630943.1"/>
</dbReference>
<proteinExistence type="predicted"/>